<dbReference type="InterPro" id="IPR005845">
    <property type="entry name" value="A-D-PHexomutase_a/b/a-II"/>
</dbReference>
<evidence type="ECO:0000256" key="5">
    <source>
        <dbReference type="ARBA" id="ARBA00022842"/>
    </source>
</evidence>
<dbReference type="InterPro" id="IPR005844">
    <property type="entry name" value="A-D-PHexomutase_a/b/a-I"/>
</dbReference>
<evidence type="ECO:0000256" key="7">
    <source>
        <dbReference type="RuleBase" id="RU004326"/>
    </source>
</evidence>
<dbReference type="GO" id="GO:0004614">
    <property type="term" value="F:phosphoglucomutase activity"/>
    <property type="evidence" value="ECO:0007669"/>
    <property type="project" value="UniProtKB-EC"/>
</dbReference>
<dbReference type="CDD" id="cd05801">
    <property type="entry name" value="PGM_like3"/>
    <property type="match status" value="1"/>
</dbReference>
<evidence type="ECO:0000256" key="2">
    <source>
        <dbReference type="ARBA" id="ARBA00010231"/>
    </source>
</evidence>
<dbReference type="GO" id="GO:0008973">
    <property type="term" value="F:phosphopentomutase activity"/>
    <property type="evidence" value="ECO:0007669"/>
    <property type="project" value="TreeGrafter"/>
</dbReference>
<dbReference type="Gene3D" id="3.40.120.10">
    <property type="entry name" value="Alpha-D-Glucose-1,6-Bisphosphate, subunit A, domain 3"/>
    <property type="match status" value="3"/>
</dbReference>
<dbReference type="Pfam" id="PF02879">
    <property type="entry name" value="PGM_PMM_II"/>
    <property type="match status" value="1"/>
</dbReference>
<gene>
    <name evidence="12" type="primary">pgm</name>
    <name evidence="12" type="ORF">Mcate_01189</name>
</gene>
<dbReference type="InterPro" id="IPR036900">
    <property type="entry name" value="A-D-PHexomutase_C_sf"/>
</dbReference>
<organism evidence="12 13">
    <name type="scientific">Meiothermus taiwanensis</name>
    <dbReference type="NCBI Taxonomy" id="172827"/>
    <lineage>
        <taxon>Bacteria</taxon>
        <taxon>Thermotogati</taxon>
        <taxon>Deinococcota</taxon>
        <taxon>Deinococci</taxon>
        <taxon>Thermales</taxon>
        <taxon>Thermaceae</taxon>
        <taxon>Meiothermus</taxon>
    </lineage>
</organism>
<dbReference type="GO" id="GO:0000287">
    <property type="term" value="F:magnesium ion binding"/>
    <property type="evidence" value="ECO:0007669"/>
    <property type="project" value="InterPro"/>
</dbReference>
<dbReference type="InterPro" id="IPR005843">
    <property type="entry name" value="A-D-PHexomutase_C"/>
</dbReference>
<evidence type="ECO:0000259" key="10">
    <source>
        <dbReference type="Pfam" id="PF02879"/>
    </source>
</evidence>
<evidence type="ECO:0000256" key="6">
    <source>
        <dbReference type="ARBA" id="ARBA00023235"/>
    </source>
</evidence>
<protein>
    <submittedName>
        <fullName evidence="12">Phosphoglucomutase</fullName>
        <ecNumber evidence="12">5.4.2.2</ecNumber>
    </submittedName>
</protein>
<proteinExistence type="inferred from homology"/>
<dbReference type="Proteomes" id="UP000266089">
    <property type="component" value="Unassembled WGS sequence"/>
</dbReference>
<dbReference type="GO" id="GO:0005975">
    <property type="term" value="P:carbohydrate metabolic process"/>
    <property type="evidence" value="ECO:0007669"/>
    <property type="project" value="InterPro"/>
</dbReference>
<dbReference type="AlphaFoldDB" id="A0A399E0U3"/>
<dbReference type="Gene3D" id="3.30.310.50">
    <property type="entry name" value="Alpha-D-phosphohexomutase, C-terminal domain"/>
    <property type="match status" value="1"/>
</dbReference>
<dbReference type="OrthoDB" id="9806956at2"/>
<name>A0A399E0U3_9DEIN</name>
<dbReference type="InterPro" id="IPR016066">
    <property type="entry name" value="A-D-PHexomutase_CS"/>
</dbReference>
<keyword evidence="5 7" id="KW-0460">Magnesium</keyword>
<dbReference type="SUPFAM" id="SSF55957">
    <property type="entry name" value="Phosphoglucomutase, C-terminal domain"/>
    <property type="match status" value="1"/>
</dbReference>
<dbReference type="Pfam" id="PF02878">
    <property type="entry name" value="PGM_PMM_I"/>
    <property type="match status" value="1"/>
</dbReference>
<feature type="domain" description="Alpha-D-phosphohexomutase C-terminal" evidence="8">
    <location>
        <begin position="484"/>
        <end position="534"/>
    </location>
</feature>
<feature type="domain" description="Alpha-D-phosphohexomutase alpha/beta/alpha" evidence="9">
    <location>
        <begin position="41"/>
        <end position="181"/>
    </location>
</feature>
<dbReference type="InterPro" id="IPR005852">
    <property type="entry name" value="PGM_a-D-Glc-sp"/>
</dbReference>
<dbReference type="SUPFAM" id="SSF53738">
    <property type="entry name" value="Phosphoglucomutase, first 3 domains"/>
    <property type="match status" value="3"/>
</dbReference>
<keyword evidence="3" id="KW-0597">Phosphoprotein</keyword>
<dbReference type="NCBIfam" id="TIGR01132">
    <property type="entry name" value="pgm"/>
    <property type="match status" value="1"/>
</dbReference>
<dbReference type="PROSITE" id="PS00710">
    <property type="entry name" value="PGM_PMM"/>
    <property type="match status" value="1"/>
</dbReference>
<comment type="cofactor">
    <cofactor evidence="1">
        <name>Mg(2+)</name>
        <dbReference type="ChEBI" id="CHEBI:18420"/>
    </cofactor>
</comment>
<evidence type="ECO:0000259" key="9">
    <source>
        <dbReference type="Pfam" id="PF02878"/>
    </source>
</evidence>
<comment type="similarity">
    <text evidence="2 7">Belongs to the phosphohexose mutase family.</text>
</comment>
<feature type="domain" description="Alpha-D-phosphohexomutase alpha/beta/alpha" evidence="11">
    <location>
        <begin position="319"/>
        <end position="436"/>
    </location>
</feature>
<dbReference type="GO" id="GO:0006166">
    <property type="term" value="P:purine ribonucleoside salvage"/>
    <property type="evidence" value="ECO:0007669"/>
    <property type="project" value="TreeGrafter"/>
</dbReference>
<dbReference type="Pfam" id="PF02880">
    <property type="entry name" value="PGM_PMM_III"/>
    <property type="match status" value="1"/>
</dbReference>
<accession>A0A399E0U3</accession>
<reference evidence="12 13" key="1">
    <citation type="submission" date="2018-08" db="EMBL/GenBank/DDBJ databases">
        <title>Meiothermus cateniformans JCM 15151 genome sequencing project.</title>
        <authorList>
            <person name="Da Costa M.S."/>
            <person name="Albuquerque L."/>
            <person name="Raposo P."/>
            <person name="Froufe H.J.C."/>
            <person name="Barroso C.S."/>
            <person name="Egas C."/>
        </authorList>
    </citation>
    <scope>NUCLEOTIDE SEQUENCE [LARGE SCALE GENOMIC DNA]</scope>
    <source>
        <strain evidence="12 13">JCM 15151</strain>
    </source>
</reference>
<evidence type="ECO:0000259" key="11">
    <source>
        <dbReference type="Pfam" id="PF02880"/>
    </source>
</evidence>
<dbReference type="PANTHER" id="PTHR45745:SF1">
    <property type="entry name" value="PHOSPHOGLUCOMUTASE 2B-RELATED"/>
    <property type="match status" value="1"/>
</dbReference>
<evidence type="ECO:0000256" key="1">
    <source>
        <dbReference type="ARBA" id="ARBA00001946"/>
    </source>
</evidence>
<dbReference type="PANTHER" id="PTHR45745">
    <property type="entry name" value="PHOSPHOMANNOMUTASE 45A"/>
    <property type="match status" value="1"/>
</dbReference>
<evidence type="ECO:0000313" key="13">
    <source>
        <dbReference type="Proteomes" id="UP000266089"/>
    </source>
</evidence>
<dbReference type="EMBL" id="QWKX01000023">
    <property type="protein sequence ID" value="RIH77686.1"/>
    <property type="molecule type" value="Genomic_DNA"/>
</dbReference>
<evidence type="ECO:0000259" key="8">
    <source>
        <dbReference type="Pfam" id="PF00408"/>
    </source>
</evidence>
<comment type="caution">
    <text evidence="12">The sequence shown here is derived from an EMBL/GenBank/DDBJ whole genome shotgun (WGS) entry which is preliminary data.</text>
</comment>
<evidence type="ECO:0000313" key="12">
    <source>
        <dbReference type="EMBL" id="RIH77686.1"/>
    </source>
</evidence>
<feature type="domain" description="Alpha-D-phosphohexomutase alpha/beta/alpha" evidence="10">
    <location>
        <begin position="209"/>
        <end position="316"/>
    </location>
</feature>
<keyword evidence="6 12" id="KW-0413">Isomerase</keyword>
<sequence length="547" mass="58619">MSLHPLAGQPAPHSFLVNIPRLVSSYYAIKPDPHNPAQQVAFGTSGHRGTSLAGTFNEAHILAIAQAVAEYRAGQGITGPLFMGMDTHALSEAAWITAVEVLTANGVEVWVEEGRGYTPTPLVSHAILEYNRHRSGGLADGIVITPSHNPPQDGGFKYNPPSGGPADTGVTRAIQERANQILQGGLAEVKRWPLSRALEAVRAFDFVTPYVRQLESIVDIASIKAAGVRIGVDPLGGSSLRVWQRIAEEHGLELTVVNERIDPSFAFMTLDKDGKIRMDCSSPYAMASLIGLKDRFDVAVGNDPDADRHGIVTPDGLMNPNHYLAVSIHYLYQNRPGWPAGMGVGKTLVSSSMIDRVVQGLGRRLVEVPVGFKYFVEGLLNGSLGFGGEESAGASFVRMDGSAWSTDKDGILLGLLAAEMLARTGQSPSQHYRALEARFGTSVYTRIDAEANSAQKKVLANLSPELVTATELAGEPILAKLTRAPGNGEPIGGLKVVTENAWFAARPSGTEDVYKIYAESFRGEAHLERVVQEAKALVGEAFRRAGV</sequence>
<dbReference type="RefSeq" id="WP_027888376.1">
    <property type="nucleotide sequence ID" value="NZ_JBHSXZ010000011.1"/>
</dbReference>
<evidence type="ECO:0000256" key="3">
    <source>
        <dbReference type="ARBA" id="ARBA00022553"/>
    </source>
</evidence>
<dbReference type="InterPro" id="IPR005846">
    <property type="entry name" value="A-D-PHexomutase_a/b/a-III"/>
</dbReference>
<keyword evidence="4 7" id="KW-0479">Metal-binding</keyword>
<dbReference type="Pfam" id="PF00408">
    <property type="entry name" value="PGM_PMM_IV"/>
    <property type="match status" value="1"/>
</dbReference>
<evidence type="ECO:0000256" key="4">
    <source>
        <dbReference type="ARBA" id="ARBA00022723"/>
    </source>
</evidence>
<dbReference type="InterPro" id="IPR016055">
    <property type="entry name" value="A-D-PHexomutase_a/b/a-I/II/III"/>
</dbReference>
<dbReference type="EC" id="5.4.2.2" evidence="12"/>